<organism evidence="2 3">
    <name type="scientific">Austropuccinia psidii MF-1</name>
    <dbReference type="NCBI Taxonomy" id="1389203"/>
    <lineage>
        <taxon>Eukaryota</taxon>
        <taxon>Fungi</taxon>
        <taxon>Dikarya</taxon>
        <taxon>Basidiomycota</taxon>
        <taxon>Pucciniomycotina</taxon>
        <taxon>Pucciniomycetes</taxon>
        <taxon>Pucciniales</taxon>
        <taxon>Sphaerophragmiaceae</taxon>
        <taxon>Austropuccinia</taxon>
    </lineage>
</organism>
<name>A0A9Q3GJM1_9BASI</name>
<accession>A0A9Q3GJM1</accession>
<dbReference type="AlphaFoldDB" id="A0A9Q3GJM1"/>
<feature type="compositionally biased region" description="Polar residues" evidence="1">
    <location>
        <begin position="28"/>
        <end position="40"/>
    </location>
</feature>
<sequence>MNITLDLDTTNHERQKEKGGKQEKNLPFTGSNVSLPSQDSSSKRFHHKKNKNDKQFQVSKENPHTSLLKKDNKLIGDMDLPPSSFCASLKQQRDEEELPEEIETVIKVVPPAYHQYLDVFSKVKAEKLPPHQSCSRHIKLGGL</sequence>
<keyword evidence="3" id="KW-1185">Reference proteome</keyword>
<protein>
    <submittedName>
        <fullName evidence="2">Uncharacterized protein</fullName>
    </submittedName>
</protein>
<dbReference type="EMBL" id="AVOT02002204">
    <property type="protein sequence ID" value="MBW0469494.1"/>
    <property type="molecule type" value="Genomic_DNA"/>
</dbReference>
<feature type="compositionally biased region" description="Basic and acidic residues" evidence="1">
    <location>
        <begin position="9"/>
        <end position="24"/>
    </location>
</feature>
<proteinExistence type="predicted"/>
<evidence type="ECO:0000313" key="3">
    <source>
        <dbReference type="Proteomes" id="UP000765509"/>
    </source>
</evidence>
<feature type="region of interest" description="Disordered" evidence="1">
    <location>
        <begin position="1"/>
        <end position="70"/>
    </location>
</feature>
<evidence type="ECO:0000313" key="2">
    <source>
        <dbReference type="EMBL" id="MBW0469494.1"/>
    </source>
</evidence>
<reference evidence="2" key="1">
    <citation type="submission" date="2021-03" db="EMBL/GenBank/DDBJ databases">
        <title>Draft genome sequence of rust myrtle Austropuccinia psidii MF-1, a brazilian biotype.</title>
        <authorList>
            <person name="Quecine M.C."/>
            <person name="Pachon D.M.R."/>
            <person name="Bonatelli M.L."/>
            <person name="Correr F.H."/>
            <person name="Franceschini L.M."/>
            <person name="Leite T.F."/>
            <person name="Margarido G.R.A."/>
            <person name="Almeida C.A."/>
            <person name="Ferrarezi J.A."/>
            <person name="Labate C.A."/>
        </authorList>
    </citation>
    <scope>NUCLEOTIDE SEQUENCE</scope>
    <source>
        <strain evidence="2">MF-1</strain>
    </source>
</reference>
<gene>
    <name evidence="2" type="ORF">O181_009209</name>
</gene>
<dbReference type="Proteomes" id="UP000765509">
    <property type="component" value="Unassembled WGS sequence"/>
</dbReference>
<comment type="caution">
    <text evidence="2">The sequence shown here is derived from an EMBL/GenBank/DDBJ whole genome shotgun (WGS) entry which is preliminary data.</text>
</comment>
<evidence type="ECO:0000256" key="1">
    <source>
        <dbReference type="SAM" id="MobiDB-lite"/>
    </source>
</evidence>